<protein>
    <submittedName>
        <fullName evidence="2">Nucleotidyltransferase-like protein</fullName>
    </submittedName>
</protein>
<dbReference type="OrthoDB" id="5419730at2"/>
<dbReference type="InterPro" id="IPR052548">
    <property type="entry name" value="Type_VII_TA_antitoxin"/>
</dbReference>
<name>A0A562RRR3_9BACT</name>
<dbReference type="InterPro" id="IPR043519">
    <property type="entry name" value="NT_sf"/>
</dbReference>
<comment type="caution">
    <text evidence="2">The sequence shown here is derived from an EMBL/GenBank/DDBJ whole genome shotgun (WGS) entry which is preliminary data.</text>
</comment>
<dbReference type="SUPFAM" id="SSF81301">
    <property type="entry name" value="Nucleotidyltransferase"/>
    <property type="match status" value="1"/>
</dbReference>
<proteinExistence type="predicted"/>
<feature type="domain" description="Polymerase beta nucleotidyltransferase" evidence="1">
    <location>
        <begin position="11"/>
        <end position="82"/>
    </location>
</feature>
<dbReference type="RefSeq" id="WP_144684601.1">
    <property type="nucleotide sequence ID" value="NZ_VLLC01000012.1"/>
</dbReference>
<dbReference type="Proteomes" id="UP000318307">
    <property type="component" value="Unassembled WGS sequence"/>
</dbReference>
<dbReference type="InterPro" id="IPR041633">
    <property type="entry name" value="Polbeta"/>
</dbReference>
<dbReference type="Gene3D" id="3.30.460.10">
    <property type="entry name" value="Beta Polymerase, domain 2"/>
    <property type="match status" value="1"/>
</dbReference>
<keyword evidence="2" id="KW-0808">Transferase</keyword>
<accession>A0A562RRR3</accession>
<organism evidence="2 3">
    <name type="scientific">Desulfobotulus alkaliphilus</name>
    <dbReference type="NCBI Taxonomy" id="622671"/>
    <lineage>
        <taxon>Bacteria</taxon>
        <taxon>Pseudomonadati</taxon>
        <taxon>Thermodesulfobacteriota</taxon>
        <taxon>Desulfobacteria</taxon>
        <taxon>Desulfobacterales</taxon>
        <taxon>Desulfobacteraceae</taxon>
        <taxon>Desulfobotulus</taxon>
    </lineage>
</organism>
<dbReference type="Pfam" id="PF18765">
    <property type="entry name" value="Polbeta"/>
    <property type="match status" value="1"/>
</dbReference>
<dbReference type="AlphaFoldDB" id="A0A562RRR3"/>
<dbReference type="PANTHER" id="PTHR33933:SF3">
    <property type="entry name" value="PROTEIN ADENYLYLTRANSFERASE MJ0604-RELATED"/>
    <property type="match status" value="1"/>
</dbReference>
<evidence type="ECO:0000313" key="2">
    <source>
        <dbReference type="EMBL" id="TWI71748.1"/>
    </source>
</evidence>
<dbReference type="CDD" id="cd05403">
    <property type="entry name" value="NT_KNTase_like"/>
    <property type="match status" value="1"/>
</dbReference>
<reference evidence="2 3" key="1">
    <citation type="submission" date="2019-07" db="EMBL/GenBank/DDBJ databases">
        <title>Genome sequencing of 100 strains of the haloalkaliphilic chemolithoautotrophic sulfur-oxidizing bacterium Thioalkalivibrio.</title>
        <authorList>
            <person name="Muyzer G."/>
        </authorList>
    </citation>
    <scope>NUCLEOTIDE SEQUENCE [LARGE SCALE GENOMIC DNA]</scope>
    <source>
        <strain evidence="2 3">ASO4-4</strain>
    </source>
</reference>
<sequence>MTETIEALKKEIIRCLQPMDPEKVILFGSHASGTATEDSDIDLYVVTKDNFTPATWEEKRKLARRYSRSIQDIRKKWGIDLIVHTRTMSENFVKANSSFSREIHEKGQQLL</sequence>
<keyword evidence="3" id="KW-1185">Reference proteome</keyword>
<evidence type="ECO:0000313" key="3">
    <source>
        <dbReference type="Proteomes" id="UP000318307"/>
    </source>
</evidence>
<dbReference type="GO" id="GO:0016740">
    <property type="term" value="F:transferase activity"/>
    <property type="evidence" value="ECO:0007669"/>
    <property type="project" value="UniProtKB-KW"/>
</dbReference>
<gene>
    <name evidence="2" type="ORF">LZ24_01764</name>
</gene>
<evidence type="ECO:0000259" key="1">
    <source>
        <dbReference type="Pfam" id="PF18765"/>
    </source>
</evidence>
<dbReference type="PANTHER" id="PTHR33933">
    <property type="entry name" value="NUCLEOTIDYLTRANSFERASE"/>
    <property type="match status" value="1"/>
</dbReference>
<dbReference type="EMBL" id="VLLC01000012">
    <property type="protein sequence ID" value="TWI71748.1"/>
    <property type="molecule type" value="Genomic_DNA"/>
</dbReference>